<feature type="compositionally biased region" description="Low complexity" evidence="2">
    <location>
        <begin position="44"/>
        <end position="75"/>
    </location>
</feature>
<proteinExistence type="predicted"/>
<dbReference type="InterPro" id="IPR046357">
    <property type="entry name" value="PPIase_dom_sf"/>
</dbReference>
<feature type="domain" description="PPIase FKBP-type" evidence="3">
    <location>
        <begin position="166"/>
        <end position="264"/>
    </location>
</feature>
<organism evidence="4">
    <name type="scientific">Wollemia nobilis</name>
    <dbReference type="NCBI Taxonomy" id="56998"/>
    <lineage>
        <taxon>Eukaryota</taxon>
        <taxon>Viridiplantae</taxon>
        <taxon>Streptophyta</taxon>
        <taxon>Embryophyta</taxon>
        <taxon>Tracheophyta</taxon>
        <taxon>Spermatophyta</taxon>
        <taxon>Pinopsida</taxon>
        <taxon>Pinidae</taxon>
        <taxon>Conifers II</taxon>
        <taxon>Araucariales</taxon>
        <taxon>Araucariaceae</taxon>
        <taxon>Wollemia</taxon>
    </lineage>
</organism>
<keyword evidence="1" id="KW-0697">Rotamase</keyword>
<dbReference type="GO" id="GO:0003755">
    <property type="term" value="F:peptidyl-prolyl cis-trans isomerase activity"/>
    <property type="evidence" value="ECO:0007669"/>
    <property type="project" value="UniProtKB-KW"/>
</dbReference>
<feature type="region of interest" description="Disordered" evidence="2">
    <location>
        <begin position="44"/>
        <end position="89"/>
    </location>
</feature>
<dbReference type="Pfam" id="PF00254">
    <property type="entry name" value="FKBP_C"/>
    <property type="match status" value="1"/>
</dbReference>
<keyword evidence="1" id="KW-0413">Isomerase</keyword>
<evidence type="ECO:0000313" key="4">
    <source>
        <dbReference type="EMBL" id="JAG86263.1"/>
    </source>
</evidence>
<dbReference type="SUPFAM" id="SSF54534">
    <property type="entry name" value="FKBP-like"/>
    <property type="match status" value="1"/>
</dbReference>
<name>A0A0C9S5U7_9CONI</name>
<evidence type="ECO:0000259" key="3">
    <source>
        <dbReference type="PROSITE" id="PS50059"/>
    </source>
</evidence>
<dbReference type="PANTHER" id="PTHR47598:SF1">
    <property type="entry name" value="PEPTIDYL-PROLYL CIS-TRANS ISOMERASE FKBP17-2, CHLOROPLASTIC"/>
    <property type="match status" value="1"/>
</dbReference>
<dbReference type="InterPro" id="IPR053111">
    <property type="entry name" value="Chloro_FKBP-type_PPIase"/>
</dbReference>
<dbReference type="InterPro" id="IPR001179">
    <property type="entry name" value="PPIase_FKBP_dom"/>
</dbReference>
<comment type="catalytic activity">
    <reaction evidence="1">
        <text>[protein]-peptidylproline (omega=180) = [protein]-peptidylproline (omega=0)</text>
        <dbReference type="Rhea" id="RHEA:16237"/>
        <dbReference type="Rhea" id="RHEA-COMP:10747"/>
        <dbReference type="Rhea" id="RHEA-COMP:10748"/>
        <dbReference type="ChEBI" id="CHEBI:83833"/>
        <dbReference type="ChEBI" id="CHEBI:83834"/>
        <dbReference type="EC" id="5.2.1.8"/>
    </reaction>
</comment>
<sequence>MATCVQLNLISGSFQAKPRTPKWRRVVSSHVAFPVRCCAQGNQSESQSSLQSQSPLQSQKQQEQQGEQQRNNSNNNEKKGKRRTLQAESTDWVASSLTRRFGLGAGLAWFGFLAFGVISEQIKTRLEVSQEQQNVRDVKSTQEVTLPNGIKYVDLRIGGGSSPRTGDLVVIGLQGEVKSTGYVFVDTFSGRKKSLAFLFGVKSYTKGICEGLEYVMQTMKSGGKRRAVIPPELGFGKEGNVLDGDITIPPDATLEYVVELEKVSIPPS</sequence>
<reference evidence="4" key="1">
    <citation type="submission" date="2015-02" db="EMBL/GenBank/DDBJ databases">
        <title>A transcriptome of Wollemia nobilis - a relic of Gondwana.</title>
        <authorList>
            <person name="Chia J.Y."/>
            <person name="Leong Y.S."/>
            <person name="Abdul Karim S."/>
            <person name="Wan Azmi N."/>
            <person name="Hercus R."/>
            <person name="Croft L."/>
        </authorList>
    </citation>
    <scope>NUCLEOTIDE SEQUENCE</scope>
    <source>
        <strain evidence="4">MaeBrown</strain>
        <tissue evidence="4">Leaf</tissue>
    </source>
</reference>
<evidence type="ECO:0000256" key="2">
    <source>
        <dbReference type="SAM" id="MobiDB-lite"/>
    </source>
</evidence>
<dbReference type="GO" id="GO:0009507">
    <property type="term" value="C:chloroplast"/>
    <property type="evidence" value="ECO:0007669"/>
    <property type="project" value="TreeGrafter"/>
</dbReference>
<accession>A0A0C9S5U7</accession>
<dbReference type="EMBL" id="GCHU01017136">
    <property type="protein sequence ID" value="JAG86263.1"/>
    <property type="molecule type" value="Transcribed_RNA"/>
</dbReference>
<evidence type="ECO:0000256" key="1">
    <source>
        <dbReference type="PROSITE-ProRule" id="PRU00277"/>
    </source>
</evidence>
<dbReference type="EC" id="5.2.1.8" evidence="1"/>
<dbReference type="PROSITE" id="PS50059">
    <property type="entry name" value="FKBP_PPIASE"/>
    <property type="match status" value="1"/>
</dbReference>
<dbReference type="AlphaFoldDB" id="A0A0C9S5U7"/>
<dbReference type="Gene3D" id="3.10.50.40">
    <property type="match status" value="1"/>
</dbReference>
<dbReference type="PANTHER" id="PTHR47598">
    <property type="entry name" value="PEPTIDYL-PROLYL CIS-TRANS ISOMERASE FKBP17-2, CHLOROPLASTIC"/>
    <property type="match status" value="1"/>
</dbReference>
<protein>
    <recommendedName>
        <fullName evidence="1">peptidylprolyl isomerase</fullName>
        <ecNumber evidence="1">5.2.1.8</ecNumber>
    </recommendedName>
</protein>